<keyword evidence="2 5" id="KW-0547">Nucleotide-binding</keyword>
<comment type="caution">
    <text evidence="7">The sequence shown here is derived from an EMBL/GenBank/DDBJ whole genome shotgun (WGS) entry which is preliminary data.</text>
</comment>
<keyword evidence="4" id="KW-0807">Transducer</keyword>
<feature type="binding site" evidence="5">
    <location>
        <begin position="65"/>
        <end position="66"/>
    </location>
    <ligand>
        <name>GTP</name>
        <dbReference type="ChEBI" id="CHEBI:37565"/>
    </ligand>
</feature>
<gene>
    <name evidence="7" type="ORF">RFI_16467</name>
</gene>
<protein>
    <submittedName>
        <fullName evidence="7">Uncharacterized protein</fullName>
    </submittedName>
</protein>
<evidence type="ECO:0000313" key="7">
    <source>
        <dbReference type="EMBL" id="ETO20749.1"/>
    </source>
</evidence>
<dbReference type="InterPro" id="IPR001019">
    <property type="entry name" value="Gprotein_alpha_su"/>
</dbReference>
<keyword evidence="8" id="KW-1185">Reference proteome</keyword>
<dbReference type="Pfam" id="PF00503">
    <property type="entry name" value="G-alpha"/>
    <property type="match status" value="1"/>
</dbReference>
<dbReference type="GO" id="GO:0005737">
    <property type="term" value="C:cytoplasm"/>
    <property type="evidence" value="ECO:0007669"/>
    <property type="project" value="TreeGrafter"/>
</dbReference>
<dbReference type="SUPFAM" id="SSF47895">
    <property type="entry name" value="Transducin (alpha subunit), insertion domain"/>
    <property type="match status" value="1"/>
</dbReference>
<evidence type="ECO:0000256" key="5">
    <source>
        <dbReference type="PIRSR" id="PIRSR601019-1"/>
    </source>
</evidence>
<feature type="binding site" evidence="6">
    <location>
        <position position="96"/>
    </location>
    <ligand>
        <name>Mg(2+)</name>
        <dbReference type="ChEBI" id="CHEBI:18420"/>
    </ligand>
</feature>
<dbReference type="AlphaFoldDB" id="X6N4Q7"/>
<dbReference type="GO" id="GO:0005834">
    <property type="term" value="C:heterotrimeric G-protein complex"/>
    <property type="evidence" value="ECO:0007669"/>
    <property type="project" value="TreeGrafter"/>
</dbReference>
<sequence length="121" mass="14107">FFKKKKKKKKKKKIGDKALEAAKTFSLLRDDCEITEEAKEMIEVLWKDKGIQQTYKKRSRFGVVDSSGYFFNEIERIASAHYIPSTEDVIHSRHRTTGVVDKTFEVEGTRLRIFDVGKLAY</sequence>
<organism evidence="7 8">
    <name type="scientific">Reticulomyxa filosa</name>
    <dbReference type="NCBI Taxonomy" id="46433"/>
    <lineage>
        <taxon>Eukaryota</taxon>
        <taxon>Sar</taxon>
        <taxon>Rhizaria</taxon>
        <taxon>Retaria</taxon>
        <taxon>Foraminifera</taxon>
        <taxon>Monothalamids</taxon>
        <taxon>Reticulomyxidae</taxon>
        <taxon>Reticulomyxa</taxon>
    </lineage>
</organism>
<evidence type="ECO:0000256" key="6">
    <source>
        <dbReference type="PIRSR" id="PIRSR601019-2"/>
    </source>
</evidence>
<keyword evidence="3 5" id="KW-0342">GTP-binding</keyword>
<dbReference type="Proteomes" id="UP000023152">
    <property type="component" value="Unassembled WGS sequence"/>
</dbReference>
<evidence type="ECO:0000256" key="4">
    <source>
        <dbReference type="ARBA" id="ARBA00023224"/>
    </source>
</evidence>
<reference evidence="7 8" key="1">
    <citation type="journal article" date="2013" name="Curr. Biol.">
        <title>The Genome of the Foraminiferan Reticulomyxa filosa.</title>
        <authorList>
            <person name="Glockner G."/>
            <person name="Hulsmann N."/>
            <person name="Schleicher M."/>
            <person name="Noegel A.A."/>
            <person name="Eichinger L."/>
            <person name="Gallinger C."/>
            <person name="Pawlowski J."/>
            <person name="Sierra R."/>
            <person name="Euteneuer U."/>
            <person name="Pillet L."/>
            <person name="Moustafa A."/>
            <person name="Platzer M."/>
            <person name="Groth M."/>
            <person name="Szafranski K."/>
            <person name="Schliwa M."/>
        </authorList>
    </citation>
    <scope>NUCLEOTIDE SEQUENCE [LARGE SCALE GENOMIC DNA]</scope>
</reference>
<feature type="non-terminal residue" evidence="7">
    <location>
        <position position="1"/>
    </location>
</feature>
<dbReference type="GO" id="GO:0031683">
    <property type="term" value="F:G-protein beta/gamma-subunit complex binding"/>
    <property type="evidence" value="ECO:0007669"/>
    <property type="project" value="InterPro"/>
</dbReference>
<dbReference type="EMBL" id="ASPP01012292">
    <property type="protein sequence ID" value="ETO20749.1"/>
    <property type="molecule type" value="Genomic_DNA"/>
</dbReference>
<dbReference type="PANTHER" id="PTHR10218">
    <property type="entry name" value="GTP-BINDING PROTEIN ALPHA SUBUNIT"/>
    <property type="match status" value="1"/>
</dbReference>
<keyword evidence="6" id="KW-0460">Magnesium</keyword>
<dbReference type="PRINTS" id="PR00318">
    <property type="entry name" value="GPROTEINA"/>
</dbReference>
<keyword evidence="1 6" id="KW-0479">Metal-binding</keyword>
<dbReference type="PANTHER" id="PTHR10218:SF302">
    <property type="entry name" value="GUANINE NUCLEOTIDE-BINDING PROTEIN ALPHA-5 SUBUNIT"/>
    <property type="match status" value="1"/>
</dbReference>
<dbReference type="Gene3D" id="3.40.50.300">
    <property type="entry name" value="P-loop containing nucleotide triphosphate hydrolases"/>
    <property type="match status" value="1"/>
</dbReference>
<dbReference type="GO" id="GO:0003924">
    <property type="term" value="F:GTPase activity"/>
    <property type="evidence" value="ECO:0007669"/>
    <property type="project" value="InterPro"/>
</dbReference>
<dbReference type="GO" id="GO:0007188">
    <property type="term" value="P:adenylate cyclase-modulating G protein-coupled receptor signaling pathway"/>
    <property type="evidence" value="ECO:0007669"/>
    <property type="project" value="TreeGrafter"/>
</dbReference>
<evidence type="ECO:0000256" key="3">
    <source>
        <dbReference type="ARBA" id="ARBA00023134"/>
    </source>
</evidence>
<dbReference type="Gene3D" id="1.10.400.10">
    <property type="entry name" value="GI Alpha 1, domain 2-like"/>
    <property type="match status" value="1"/>
</dbReference>
<evidence type="ECO:0000256" key="2">
    <source>
        <dbReference type="ARBA" id="ARBA00022741"/>
    </source>
</evidence>
<evidence type="ECO:0000313" key="8">
    <source>
        <dbReference type="Proteomes" id="UP000023152"/>
    </source>
</evidence>
<proteinExistence type="predicted"/>
<dbReference type="InterPro" id="IPR027417">
    <property type="entry name" value="P-loop_NTPase"/>
</dbReference>
<dbReference type="OrthoDB" id="5817230at2759"/>
<accession>X6N4Q7</accession>
<dbReference type="GO" id="GO:0005525">
    <property type="term" value="F:GTP binding"/>
    <property type="evidence" value="ECO:0007669"/>
    <property type="project" value="UniProtKB-KW"/>
</dbReference>
<dbReference type="GO" id="GO:0046872">
    <property type="term" value="F:metal ion binding"/>
    <property type="evidence" value="ECO:0007669"/>
    <property type="project" value="UniProtKB-KW"/>
</dbReference>
<name>X6N4Q7_RETFI</name>
<dbReference type="PROSITE" id="PS51882">
    <property type="entry name" value="G_ALPHA"/>
    <property type="match status" value="1"/>
</dbReference>
<evidence type="ECO:0000256" key="1">
    <source>
        <dbReference type="ARBA" id="ARBA00022723"/>
    </source>
</evidence>
<dbReference type="GO" id="GO:0001664">
    <property type="term" value="F:G protein-coupled receptor binding"/>
    <property type="evidence" value="ECO:0007669"/>
    <property type="project" value="TreeGrafter"/>
</dbReference>
<dbReference type="InterPro" id="IPR011025">
    <property type="entry name" value="GproteinA_insert"/>
</dbReference>